<evidence type="ECO:0000313" key="4">
    <source>
        <dbReference type="EMBL" id="MEF3833314.1"/>
    </source>
</evidence>
<dbReference type="Gene3D" id="2.60.120.1440">
    <property type="match status" value="1"/>
</dbReference>
<reference evidence="4 5" key="1">
    <citation type="submission" date="2022-09" db="EMBL/GenBank/DDBJ databases">
        <title>Genome sequencing of Flavivirga sp. MEBiC05379.</title>
        <authorList>
            <person name="Oh H.-M."/>
            <person name="Kwon K.K."/>
            <person name="Park M.J."/>
            <person name="Yang S.-H."/>
        </authorList>
    </citation>
    <scope>NUCLEOTIDE SEQUENCE [LARGE SCALE GENOMIC DNA]</scope>
    <source>
        <strain evidence="4 5">MEBiC05379</strain>
    </source>
</reference>
<dbReference type="RefSeq" id="WP_303305663.1">
    <property type="nucleotide sequence ID" value="NZ_JAODOP010000004.1"/>
</dbReference>
<organism evidence="4 5">
    <name type="scientific">Flavivirga spongiicola</name>
    <dbReference type="NCBI Taxonomy" id="421621"/>
    <lineage>
        <taxon>Bacteria</taxon>
        <taxon>Pseudomonadati</taxon>
        <taxon>Bacteroidota</taxon>
        <taxon>Flavobacteriia</taxon>
        <taxon>Flavobacteriales</taxon>
        <taxon>Flavobacteriaceae</taxon>
        <taxon>Flavivirga</taxon>
    </lineage>
</organism>
<keyword evidence="1" id="KW-0472">Membrane</keyword>
<evidence type="ECO:0000259" key="3">
    <source>
        <dbReference type="Pfam" id="PF16344"/>
    </source>
</evidence>
<dbReference type="EMBL" id="JAODOP010000004">
    <property type="protein sequence ID" value="MEF3833314.1"/>
    <property type="molecule type" value="Genomic_DNA"/>
</dbReference>
<name>A0ABU7XRG4_9FLAO</name>
<gene>
    <name evidence="4" type="ORF">N1F79_09245</name>
</gene>
<dbReference type="Pfam" id="PF04773">
    <property type="entry name" value="FecR"/>
    <property type="match status" value="1"/>
</dbReference>
<dbReference type="PANTHER" id="PTHR30273:SF2">
    <property type="entry name" value="PROTEIN FECR"/>
    <property type="match status" value="1"/>
</dbReference>
<feature type="domain" description="Protein FecR C-terminal" evidence="3">
    <location>
        <begin position="307"/>
        <end position="375"/>
    </location>
</feature>
<keyword evidence="5" id="KW-1185">Reference proteome</keyword>
<proteinExistence type="predicted"/>
<evidence type="ECO:0000259" key="2">
    <source>
        <dbReference type="Pfam" id="PF04773"/>
    </source>
</evidence>
<dbReference type="PIRSF" id="PIRSF018266">
    <property type="entry name" value="FecR"/>
    <property type="match status" value="1"/>
</dbReference>
<sequence length="376" mass="43307">MKNLEHLIIKYFEDNLNAEETEHLKHLLEDDKNKAHFKEFVRLNHLINSKTPFKYEKELIQFKSKTSEGIKLRAFLKYAAAILIFVSAGYFFLTKESSFDNNTPIIANNPIEIGTDKATLTLEDGTNIALEKGQDYIANNLTSNGEGIIYKASKTSKPEIKYNYLTIPRGGQYFIKLSDGTQVWLNSESQLKYPVSFIEGETRKVELIYGEAYFDVSPSTEHHGDNFKVYTQLQEVEVLGTEFNIKAFKDENNIYTTLVEGQVEIRKETIAKKLIPNQQSVVTSNSKNIAILNVNTYDEVSWKDGVFSFNNKPLDKMMKILSRWYNVDIHFNNLAQKSIQFTGELDRSTYIETILKNIEKTNEVKFIIKDKTIIIE</sequence>
<feature type="transmembrane region" description="Helical" evidence="1">
    <location>
        <begin position="75"/>
        <end position="93"/>
    </location>
</feature>
<dbReference type="PANTHER" id="PTHR30273">
    <property type="entry name" value="PERIPLASMIC SIGNAL SENSOR AND SIGMA FACTOR ACTIVATOR FECR-RELATED"/>
    <property type="match status" value="1"/>
</dbReference>
<dbReference type="Pfam" id="PF16344">
    <property type="entry name" value="FecR_C"/>
    <property type="match status" value="1"/>
</dbReference>
<evidence type="ECO:0000313" key="5">
    <source>
        <dbReference type="Proteomes" id="UP001337305"/>
    </source>
</evidence>
<evidence type="ECO:0000256" key="1">
    <source>
        <dbReference type="SAM" id="Phobius"/>
    </source>
</evidence>
<dbReference type="Proteomes" id="UP001337305">
    <property type="component" value="Unassembled WGS sequence"/>
</dbReference>
<protein>
    <submittedName>
        <fullName evidence="4">FecR family protein</fullName>
    </submittedName>
</protein>
<dbReference type="InterPro" id="IPR032508">
    <property type="entry name" value="FecR_C"/>
</dbReference>
<comment type="caution">
    <text evidence="4">The sequence shown here is derived from an EMBL/GenBank/DDBJ whole genome shotgun (WGS) entry which is preliminary data.</text>
</comment>
<dbReference type="InterPro" id="IPR012373">
    <property type="entry name" value="Ferrdict_sens_TM"/>
</dbReference>
<dbReference type="InterPro" id="IPR006860">
    <property type="entry name" value="FecR"/>
</dbReference>
<keyword evidence="1" id="KW-0812">Transmembrane</keyword>
<keyword evidence="1" id="KW-1133">Transmembrane helix</keyword>
<accession>A0ABU7XRG4</accession>
<dbReference type="Gene3D" id="3.55.50.30">
    <property type="match status" value="1"/>
</dbReference>
<feature type="domain" description="FecR protein" evidence="2">
    <location>
        <begin position="169"/>
        <end position="264"/>
    </location>
</feature>